<evidence type="ECO:0000313" key="3">
    <source>
        <dbReference type="EnsemblPlants" id="PNT68448"/>
    </source>
</evidence>
<name>A0A2K2D2F2_BRADI</name>
<feature type="region of interest" description="Disordered" evidence="1">
    <location>
        <begin position="1"/>
        <end position="104"/>
    </location>
</feature>
<accession>A0A2K2D2F2</accession>
<proteinExistence type="predicted"/>
<gene>
    <name evidence="2" type="ORF">BRADI_3g40731v3</name>
</gene>
<reference evidence="2 3" key="1">
    <citation type="journal article" date="2010" name="Nature">
        <title>Genome sequencing and analysis of the model grass Brachypodium distachyon.</title>
        <authorList>
            <consortium name="International Brachypodium Initiative"/>
        </authorList>
    </citation>
    <scope>NUCLEOTIDE SEQUENCE [LARGE SCALE GENOMIC DNA]</scope>
    <source>
        <strain evidence="2 3">Bd21</strain>
    </source>
</reference>
<dbReference type="AlphaFoldDB" id="A0A2K2D2F2"/>
<evidence type="ECO:0000313" key="2">
    <source>
        <dbReference type="EMBL" id="PNT68448.1"/>
    </source>
</evidence>
<dbReference type="Proteomes" id="UP000008810">
    <property type="component" value="Chromosome 3"/>
</dbReference>
<protein>
    <submittedName>
        <fullName evidence="2 3">Uncharacterized protein</fullName>
    </submittedName>
</protein>
<dbReference type="EnsemblPlants" id="PNT68448">
    <property type="protein sequence ID" value="PNT68448"/>
    <property type="gene ID" value="BRADI_3g40731v3"/>
</dbReference>
<evidence type="ECO:0000256" key="1">
    <source>
        <dbReference type="SAM" id="MobiDB-lite"/>
    </source>
</evidence>
<reference evidence="2" key="2">
    <citation type="submission" date="2017-06" db="EMBL/GenBank/DDBJ databases">
        <title>WGS assembly of Brachypodium distachyon.</title>
        <authorList>
            <consortium name="The International Brachypodium Initiative"/>
            <person name="Lucas S."/>
            <person name="Harmon-Smith M."/>
            <person name="Lail K."/>
            <person name="Tice H."/>
            <person name="Grimwood J."/>
            <person name="Bruce D."/>
            <person name="Barry K."/>
            <person name="Shu S."/>
            <person name="Lindquist E."/>
            <person name="Wang M."/>
            <person name="Pitluck S."/>
            <person name="Vogel J.P."/>
            <person name="Garvin D.F."/>
            <person name="Mockler T.C."/>
            <person name="Schmutz J."/>
            <person name="Rokhsar D."/>
            <person name="Bevan M.W."/>
        </authorList>
    </citation>
    <scope>NUCLEOTIDE SEQUENCE</scope>
    <source>
        <strain evidence="2">Bd21</strain>
    </source>
</reference>
<dbReference type="EMBL" id="CM000882">
    <property type="protein sequence ID" value="PNT68448.1"/>
    <property type="molecule type" value="Genomic_DNA"/>
</dbReference>
<keyword evidence="4" id="KW-1185">Reference proteome</keyword>
<feature type="compositionally biased region" description="Polar residues" evidence="1">
    <location>
        <begin position="71"/>
        <end position="85"/>
    </location>
</feature>
<feature type="compositionally biased region" description="Basic and acidic residues" evidence="1">
    <location>
        <begin position="47"/>
        <end position="62"/>
    </location>
</feature>
<dbReference type="InParanoid" id="A0A2K2D2F2"/>
<sequence>MLGGPRRSPSPSPCPSASFSSASTRQIPLLGMDAVSSPEIHGYGRCTVREMPRDPREGEIRGRKGRCPGTDGSSNRVLEPQQTPARCSGRPEMEKMMEKKKIGERKKKYRGGWLKKQIVLHVASFCQFCCQMH</sequence>
<evidence type="ECO:0000313" key="4">
    <source>
        <dbReference type="Proteomes" id="UP000008810"/>
    </source>
</evidence>
<dbReference type="Gramene" id="PNT68448">
    <property type="protein sequence ID" value="PNT68448"/>
    <property type="gene ID" value="BRADI_3g40731v3"/>
</dbReference>
<organism evidence="2">
    <name type="scientific">Brachypodium distachyon</name>
    <name type="common">Purple false brome</name>
    <name type="synonym">Trachynia distachya</name>
    <dbReference type="NCBI Taxonomy" id="15368"/>
    <lineage>
        <taxon>Eukaryota</taxon>
        <taxon>Viridiplantae</taxon>
        <taxon>Streptophyta</taxon>
        <taxon>Embryophyta</taxon>
        <taxon>Tracheophyta</taxon>
        <taxon>Spermatophyta</taxon>
        <taxon>Magnoliopsida</taxon>
        <taxon>Liliopsida</taxon>
        <taxon>Poales</taxon>
        <taxon>Poaceae</taxon>
        <taxon>BOP clade</taxon>
        <taxon>Pooideae</taxon>
        <taxon>Stipodae</taxon>
        <taxon>Brachypodieae</taxon>
        <taxon>Brachypodium</taxon>
    </lineage>
</organism>
<reference evidence="3" key="3">
    <citation type="submission" date="2018-08" db="UniProtKB">
        <authorList>
            <consortium name="EnsemblPlants"/>
        </authorList>
    </citation>
    <scope>IDENTIFICATION</scope>
    <source>
        <strain evidence="3">cv. Bd21</strain>
    </source>
</reference>
<feature type="compositionally biased region" description="Basic and acidic residues" evidence="1">
    <location>
        <begin position="89"/>
        <end position="101"/>
    </location>
</feature>